<gene>
    <name evidence="1" type="ORF">O0V09_13730</name>
</gene>
<evidence type="ECO:0000313" key="1">
    <source>
        <dbReference type="EMBL" id="MCZ0866266.1"/>
    </source>
</evidence>
<dbReference type="RefSeq" id="WP_258332430.1">
    <property type="nucleotide sequence ID" value="NZ_JAPTGG010000011.1"/>
</dbReference>
<dbReference type="AlphaFoldDB" id="A0A9J6RPJ8"/>
<reference evidence="1 2" key="1">
    <citation type="submission" date="2022-12" db="EMBL/GenBank/DDBJ databases">
        <title>Dasania phycosphaerae sp. nov., isolated from particulate material of the south coast of Korea.</title>
        <authorList>
            <person name="Jiang Y."/>
        </authorList>
    </citation>
    <scope>NUCLEOTIDE SEQUENCE [LARGE SCALE GENOMIC DNA]</scope>
    <source>
        <strain evidence="1 2">GY-19</strain>
    </source>
</reference>
<keyword evidence="2" id="KW-1185">Reference proteome</keyword>
<dbReference type="Pfam" id="PF12224">
    <property type="entry name" value="Amidoligase_2"/>
    <property type="match status" value="1"/>
</dbReference>
<accession>A0A9J6RPJ8</accession>
<proteinExistence type="predicted"/>
<dbReference type="Proteomes" id="UP001069090">
    <property type="component" value="Unassembled WGS sequence"/>
</dbReference>
<dbReference type="EMBL" id="JAPTGG010000011">
    <property type="protein sequence ID" value="MCZ0866266.1"/>
    <property type="molecule type" value="Genomic_DNA"/>
</dbReference>
<evidence type="ECO:0000313" key="2">
    <source>
        <dbReference type="Proteomes" id="UP001069090"/>
    </source>
</evidence>
<sequence>MASTLDFKLPPVMLNASGHPRRVGFELEFSGLSLEQAASAILTTLGGTIVQQTAAEQVIRVDALGDFTVEIDWSYLKRIAAEKGQSGENEEWLSLLSSAASVLVPIEVVCPPIAIEALNTLQPMVAALRQAGAVGTEESLLAAYGVHINPELPNLDATTIFSYLRAFALLQWWLVDAHDVNASRKISPYIDLYSNQYIALLLSRSQPSMDTLFSDYLAYNASRNRALDLLPLFAEIYPKRLRLVVDDPRIKARPTFHYRLPNCNIEHEDWSLAQSWNLWWVVEALAQRHDDLDALGQIFVQENQAITGVNRKKWLERIDLWLTKHALV</sequence>
<protein>
    <submittedName>
        <fullName evidence="1">Amidoligase family protein</fullName>
    </submittedName>
</protein>
<organism evidence="1 2">
    <name type="scientific">Dasania phycosphaerae</name>
    <dbReference type="NCBI Taxonomy" id="2950436"/>
    <lineage>
        <taxon>Bacteria</taxon>
        <taxon>Pseudomonadati</taxon>
        <taxon>Pseudomonadota</taxon>
        <taxon>Gammaproteobacteria</taxon>
        <taxon>Cellvibrionales</taxon>
        <taxon>Spongiibacteraceae</taxon>
        <taxon>Dasania</taxon>
    </lineage>
</organism>
<comment type="caution">
    <text evidence="1">The sequence shown here is derived from an EMBL/GenBank/DDBJ whole genome shotgun (WGS) entry which is preliminary data.</text>
</comment>
<dbReference type="InterPro" id="IPR022025">
    <property type="entry name" value="Amidoligase_2"/>
</dbReference>
<name>A0A9J6RPJ8_9GAMM</name>